<feature type="compositionally biased region" description="Basic residues" evidence="1">
    <location>
        <begin position="165"/>
        <end position="177"/>
    </location>
</feature>
<dbReference type="Proteomes" id="UP000193240">
    <property type="component" value="Unassembled WGS sequence"/>
</dbReference>
<feature type="compositionally biased region" description="Basic residues" evidence="1">
    <location>
        <begin position="259"/>
        <end position="273"/>
    </location>
</feature>
<evidence type="ECO:0000313" key="3">
    <source>
        <dbReference type="Proteomes" id="UP000193240"/>
    </source>
</evidence>
<dbReference type="InParanoid" id="A0A1Y2LT82"/>
<proteinExistence type="predicted"/>
<feature type="compositionally biased region" description="Basic residues" evidence="1">
    <location>
        <begin position="281"/>
        <end position="301"/>
    </location>
</feature>
<protein>
    <submittedName>
        <fullName evidence="2">Uncharacterized protein</fullName>
    </submittedName>
</protein>
<keyword evidence="3" id="KW-1185">Reference proteome</keyword>
<reference evidence="2 3" key="1">
    <citation type="journal article" date="2017" name="Genome Announc.">
        <title>Genome sequence of the saprophytic ascomycete Epicoccum nigrum ICMP 19927 strain isolated from New Zealand.</title>
        <authorList>
            <person name="Fokin M."/>
            <person name="Fleetwood D."/>
            <person name="Weir B.S."/>
            <person name="Villas-Boas S.G."/>
        </authorList>
    </citation>
    <scope>NUCLEOTIDE SEQUENCE [LARGE SCALE GENOMIC DNA]</scope>
    <source>
        <strain evidence="2 3">ICMP 19927</strain>
    </source>
</reference>
<feature type="region of interest" description="Disordered" evidence="1">
    <location>
        <begin position="44"/>
        <end position="89"/>
    </location>
</feature>
<dbReference type="AlphaFoldDB" id="A0A1Y2LT82"/>
<feature type="region of interest" description="Disordered" evidence="1">
    <location>
        <begin position="207"/>
        <end position="242"/>
    </location>
</feature>
<feature type="region of interest" description="Disordered" evidence="1">
    <location>
        <begin position="158"/>
        <end position="187"/>
    </location>
</feature>
<feature type="region of interest" description="Disordered" evidence="1">
    <location>
        <begin position="259"/>
        <end position="308"/>
    </location>
</feature>
<evidence type="ECO:0000256" key="1">
    <source>
        <dbReference type="SAM" id="MobiDB-lite"/>
    </source>
</evidence>
<evidence type="ECO:0000313" key="2">
    <source>
        <dbReference type="EMBL" id="OSS46809.1"/>
    </source>
</evidence>
<sequence length="323" mass="37386">MFLRCVVGIGSTCHPMPDLRLSPQKLVELSRRLLCSTANLAPHHFTPRQRHPFLQHGRLPPEPQRHDGRHEPHRRNVGAGNPDDQDDSIVDGILRRQNSNGRCYGRRAGSHVRSLHGLDALRHTHGPAFAHGGRESGGSRCGAQASSSSNRCRCRCNHGRDTHHERRQGRRHKRRTLDKHPAQRGRLAGRVRRRIIRICHCHCHRDRDRDRPVRRSRRLRPLPLGRHGHLRPAPQAAAQARPARHVPLLRLVREKLRQSGRHLQRHRVRHRGPARQERPVQRRGRRVHHRRRPRPQRRAAGRGRGVSGLCGLQRRHRCLHENA</sequence>
<name>A0A1Y2LT82_EPING</name>
<feature type="compositionally biased region" description="Basic residues" evidence="1">
    <location>
        <begin position="214"/>
        <end position="230"/>
    </location>
</feature>
<dbReference type="EMBL" id="KZ107850">
    <property type="protein sequence ID" value="OSS46809.1"/>
    <property type="molecule type" value="Genomic_DNA"/>
</dbReference>
<gene>
    <name evidence="2" type="ORF">B5807_08749</name>
</gene>
<accession>A0A1Y2LT82</accession>
<organism evidence="2 3">
    <name type="scientific">Epicoccum nigrum</name>
    <name type="common">Soil fungus</name>
    <name type="synonym">Epicoccum purpurascens</name>
    <dbReference type="NCBI Taxonomy" id="105696"/>
    <lineage>
        <taxon>Eukaryota</taxon>
        <taxon>Fungi</taxon>
        <taxon>Dikarya</taxon>
        <taxon>Ascomycota</taxon>
        <taxon>Pezizomycotina</taxon>
        <taxon>Dothideomycetes</taxon>
        <taxon>Pleosporomycetidae</taxon>
        <taxon>Pleosporales</taxon>
        <taxon>Pleosporineae</taxon>
        <taxon>Didymellaceae</taxon>
        <taxon>Epicoccum</taxon>
    </lineage>
</organism>
<feature type="compositionally biased region" description="Low complexity" evidence="1">
    <location>
        <begin position="231"/>
        <end position="241"/>
    </location>
</feature>